<comment type="caution">
    <text evidence="1">The sequence shown here is derived from an EMBL/GenBank/DDBJ whole genome shotgun (WGS) entry which is preliminary data.</text>
</comment>
<evidence type="ECO:0000313" key="1">
    <source>
        <dbReference type="EMBL" id="MBB6356953.1"/>
    </source>
</evidence>
<proteinExistence type="predicted"/>
<organism evidence="1 2">
    <name type="scientific">Aminobacter aganoensis</name>
    <dbReference type="NCBI Taxonomy" id="83264"/>
    <lineage>
        <taxon>Bacteria</taxon>
        <taxon>Pseudomonadati</taxon>
        <taxon>Pseudomonadota</taxon>
        <taxon>Alphaproteobacteria</taxon>
        <taxon>Hyphomicrobiales</taxon>
        <taxon>Phyllobacteriaceae</taxon>
        <taxon>Aminobacter</taxon>
    </lineage>
</organism>
<accession>A0A7X0KNA9</accession>
<reference evidence="1 2" key="1">
    <citation type="submission" date="2020-08" db="EMBL/GenBank/DDBJ databases">
        <title>Genomic Encyclopedia of Type Strains, Phase IV (KMG-IV): sequencing the most valuable type-strain genomes for metagenomic binning, comparative biology and taxonomic classification.</title>
        <authorList>
            <person name="Goeker M."/>
        </authorList>
    </citation>
    <scope>NUCLEOTIDE SEQUENCE [LARGE SCALE GENOMIC DNA]</scope>
    <source>
        <strain evidence="1 2">DSM 7051</strain>
    </source>
</reference>
<dbReference type="Proteomes" id="UP000536262">
    <property type="component" value="Unassembled WGS sequence"/>
</dbReference>
<protein>
    <submittedName>
        <fullName evidence="1">Uncharacterized protein</fullName>
    </submittedName>
</protein>
<sequence>MMATTASPCEMNLMALWLRHRSECRPVGQIVADARAGLLRGAHLKGRSLLISDETAALAAMSKGAGNGYG</sequence>
<evidence type="ECO:0000313" key="2">
    <source>
        <dbReference type="Proteomes" id="UP000536262"/>
    </source>
</evidence>
<name>A0A7X0KNA9_9HYPH</name>
<dbReference type="EMBL" id="JACHOU010000018">
    <property type="protein sequence ID" value="MBB6356953.1"/>
    <property type="molecule type" value="Genomic_DNA"/>
</dbReference>
<keyword evidence="2" id="KW-1185">Reference proteome</keyword>
<gene>
    <name evidence="1" type="ORF">GGR00_004771</name>
</gene>
<dbReference type="AlphaFoldDB" id="A0A7X0KNA9"/>